<feature type="region of interest" description="Disordered" evidence="1">
    <location>
        <begin position="56"/>
        <end position="89"/>
    </location>
</feature>
<dbReference type="GeneID" id="90076368"/>
<feature type="compositionally biased region" description="Basic and acidic residues" evidence="1">
    <location>
        <begin position="65"/>
        <end position="74"/>
    </location>
</feature>
<gene>
    <name evidence="3" type="ORF">DASC09_057190</name>
</gene>
<feature type="signal peptide" evidence="2">
    <location>
        <begin position="1"/>
        <end position="20"/>
    </location>
</feature>
<evidence type="ECO:0000256" key="2">
    <source>
        <dbReference type="SAM" id="SignalP"/>
    </source>
</evidence>
<evidence type="ECO:0008006" key="5">
    <source>
        <dbReference type="Google" id="ProtNLM"/>
    </source>
</evidence>
<keyword evidence="4" id="KW-1185">Reference proteome</keyword>
<dbReference type="RefSeq" id="XP_064855375.1">
    <property type="nucleotide sequence ID" value="XM_064999303.1"/>
</dbReference>
<accession>A0AAV5QTW6</accession>
<feature type="chain" id="PRO_5043484390" description="RxLR effector protein" evidence="2">
    <location>
        <begin position="21"/>
        <end position="178"/>
    </location>
</feature>
<proteinExistence type="predicted"/>
<organism evidence="3 4">
    <name type="scientific">Saccharomycopsis crataegensis</name>
    <dbReference type="NCBI Taxonomy" id="43959"/>
    <lineage>
        <taxon>Eukaryota</taxon>
        <taxon>Fungi</taxon>
        <taxon>Dikarya</taxon>
        <taxon>Ascomycota</taxon>
        <taxon>Saccharomycotina</taxon>
        <taxon>Saccharomycetes</taxon>
        <taxon>Saccharomycopsidaceae</taxon>
        <taxon>Saccharomycopsis</taxon>
    </lineage>
</organism>
<protein>
    <recommendedName>
        <fullName evidence="5">RxLR effector protein</fullName>
    </recommendedName>
</protein>
<dbReference type="Proteomes" id="UP001360560">
    <property type="component" value="Unassembled WGS sequence"/>
</dbReference>
<evidence type="ECO:0000313" key="3">
    <source>
        <dbReference type="EMBL" id="GMM38380.1"/>
    </source>
</evidence>
<reference evidence="3 4" key="1">
    <citation type="journal article" date="2023" name="Elife">
        <title>Identification of key yeast species and microbe-microbe interactions impacting larval growth of Drosophila in the wild.</title>
        <authorList>
            <person name="Mure A."/>
            <person name="Sugiura Y."/>
            <person name="Maeda R."/>
            <person name="Honda K."/>
            <person name="Sakurai N."/>
            <person name="Takahashi Y."/>
            <person name="Watada M."/>
            <person name="Katoh T."/>
            <person name="Gotoh A."/>
            <person name="Gotoh Y."/>
            <person name="Taniguchi I."/>
            <person name="Nakamura K."/>
            <person name="Hayashi T."/>
            <person name="Katayama T."/>
            <person name="Uemura T."/>
            <person name="Hattori Y."/>
        </authorList>
    </citation>
    <scope>NUCLEOTIDE SEQUENCE [LARGE SCALE GENOMIC DNA]</scope>
    <source>
        <strain evidence="3 4">SC-9</strain>
    </source>
</reference>
<name>A0AAV5QTW6_9ASCO</name>
<evidence type="ECO:0000256" key="1">
    <source>
        <dbReference type="SAM" id="MobiDB-lite"/>
    </source>
</evidence>
<comment type="caution">
    <text evidence="3">The sequence shown here is derived from an EMBL/GenBank/DDBJ whole genome shotgun (WGS) entry which is preliminary data.</text>
</comment>
<evidence type="ECO:0000313" key="4">
    <source>
        <dbReference type="Proteomes" id="UP001360560"/>
    </source>
</evidence>
<dbReference type="AlphaFoldDB" id="A0AAV5QTW6"/>
<sequence length="178" mass="17817">MQFSLPILTALLLISQEVVAMPVNIKRANEISAENSNTGSAVAGTIVNTAGSAVSGGSGAAADNSKAETAKTDSKTMTTEAETAKVNPKTVATEPIASDSTAAKTGLLESVKNGWQKLGKLGKFGVVAGGAAAAVYAGDKVYGWVKDKHSVNGTTTASASVTHVAQTVIATPVVTKAA</sequence>
<dbReference type="EMBL" id="BTFZ01000020">
    <property type="protein sequence ID" value="GMM38380.1"/>
    <property type="molecule type" value="Genomic_DNA"/>
</dbReference>
<keyword evidence="2" id="KW-0732">Signal</keyword>